<evidence type="ECO:0000313" key="3">
    <source>
        <dbReference type="Proteomes" id="UP001472866"/>
    </source>
</evidence>
<keyword evidence="3" id="KW-1185">Reference proteome</keyword>
<accession>A0AAX4PHG8</accession>
<evidence type="ECO:0000256" key="1">
    <source>
        <dbReference type="SAM" id="Coils"/>
    </source>
</evidence>
<dbReference type="AlphaFoldDB" id="A0AAX4PHG8"/>
<dbReference type="Proteomes" id="UP001472866">
    <property type="component" value="Chromosome 13"/>
</dbReference>
<proteinExistence type="predicted"/>
<sequence length="312" mass="35118">MDSAGGTTATPPPREAPRFAAVQTMQGLASFSCGMESLCDELVRTREASRRQREESDRQGIALEGAERSNLRLREELRALSHENEVLLGQVRFLEQRKEEAEGQGRPAEIAGADFINKAEEIRGLERDRYQLQQSLAEKEQKLASLHSRLESKAAVVDALSKELKELQAVLSRGLDELTDTKKHLCELARCQYENVVRLKQLKGETEAGAARNLELERDLEKERKGREGAIQARKDTEWELVNCKQHLEALAHDKANLESKLREMEEDKSAQASIAQQSSQIDSMLNDLQRHLLVDKAGEECFAMTLRITTA</sequence>
<dbReference type="EMBL" id="CP151513">
    <property type="protein sequence ID" value="WZN65744.1"/>
    <property type="molecule type" value="Genomic_DNA"/>
</dbReference>
<organism evidence="2 3">
    <name type="scientific">Chloropicon roscoffensis</name>
    <dbReference type="NCBI Taxonomy" id="1461544"/>
    <lineage>
        <taxon>Eukaryota</taxon>
        <taxon>Viridiplantae</taxon>
        <taxon>Chlorophyta</taxon>
        <taxon>Chloropicophyceae</taxon>
        <taxon>Chloropicales</taxon>
        <taxon>Chloropicaceae</taxon>
        <taxon>Chloropicon</taxon>
    </lineage>
</organism>
<evidence type="ECO:0000313" key="2">
    <source>
        <dbReference type="EMBL" id="WZN65744.1"/>
    </source>
</evidence>
<protein>
    <submittedName>
        <fullName evidence="2">Uncharacterized protein</fullName>
    </submittedName>
</protein>
<keyword evidence="1" id="KW-0175">Coiled coil</keyword>
<feature type="coiled-coil region" evidence="1">
    <location>
        <begin position="63"/>
        <end position="177"/>
    </location>
</feature>
<feature type="coiled-coil region" evidence="1">
    <location>
        <begin position="241"/>
        <end position="275"/>
    </location>
</feature>
<reference evidence="2 3" key="1">
    <citation type="submission" date="2024-03" db="EMBL/GenBank/DDBJ databases">
        <title>Complete genome sequence of the green alga Chloropicon roscoffensis RCC1871.</title>
        <authorList>
            <person name="Lemieux C."/>
            <person name="Pombert J.-F."/>
            <person name="Otis C."/>
            <person name="Turmel M."/>
        </authorList>
    </citation>
    <scope>NUCLEOTIDE SEQUENCE [LARGE SCALE GENOMIC DNA]</scope>
    <source>
        <strain evidence="2 3">RCC1871</strain>
    </source>
</reference>
<name>A0AAX4PHG8_9CHLO</name>
<gene>
    <name evidence="2" type="ORF">HKI87_13g73060</name>
</gene>